<dbReference type="InterPro" id="IPR003084">
    <property type="entry name" value="HDAC_I/II"/>
</dbReference>
<dbReference type="GO" id="GO:0016787">
    <property type="term" value="F:hydrolase activity"/>
    <property type="evidence" value="ECO:0007669"/>
    <property type="project" value="UniProtKB-KW"/>
</dbReference>
<dbReference type="PANTHER" id="PTHR10625:SF10">
    <property type="entry name" value="HISTONE DEACETYLASE HDAC1"/>
    <property type="match status" value="1"/>
</dbReference>
<dbReference type="InterPro" id="IPR023801">
    <property type="entry name" value="His_deacetylse_dom"/>
</dbReference>
<reference evidence="6" key="1">
    <citation type="submission" date="2018-05" db="EMBL/GenBank/DDBJ databases">
        <authorList>
            <person name="Lanie J.A."/>
            <person name="Ng W.-L."/>
            <person name="Kazmierczak K.M."/>
            <person name="Andrzejewski T.M."/>
            <person name="Davidsen T.M."/>
            <person name="Wayne K.J."/>
            <person name="Tettelin H."/>
            <person name="Glass J.I."/>
            <person name="Rusch D."/>
            <person name="Podicherti R."/>
            <person name="Tsui H.-C.T."/>
            <person name="Winkler M.E."/>
        </authorList>
    </citation>
    <scope>NUCLEOTIDE SEQUENCE</scope>
</reference>
<dbReference type="PANTHER" id="PTHR10625">
    <property type="entry name" value="HISTONE DEACETYLASE HDAC1-RELATED"/>
    <property type="match status" value="1"/>
</dbReference>
<evidence type="ECO:0000313" key="6">
    <source>
        <dbReference type="EMBL" id="SVA16846.1"/>
    </source>
</evidence>
<dbReference type="InterPro" id="IPR023696">
    <property type="entry name" value="Ureohydrolase_dom_sf"/>
</dbReference>
<feature type="domain" description="Histone deacetylase" evidence="5">
    <location>
        <begin position="20"/>
        <end position="309"/>
    </location>
</feature>
<dbReference type="GO" id="GO:0040029">
    <property type="term" value="P:epigenetic regulation of gene expression"/>
    <property type="evidence" value="ECO:0007669"/>
    <property type="project" value="TreeGrafter"/>
</dbReference>
<keyword evidence="4" id="KW-0378">Hydrolase</keyword>
<evidence type="ECO:0000256" key="1">
    <source>
        <dbReference type="ARBA" id="ARBA00005101"/>
    </source>
</evidence>
<protein>
    <recommendedName>
        <fullName evidence="2">Acetoin utilization protein AcuC</fullName>
    </recommendedName>
</protein>
<dbReference type="AlphaFoldDB" id="A0A381TL81"/>
<dbReference type="CDD" id="cd09994">
    <property type="entry name" value="HDAC_AcuC_like"/>
    <property type="match status" value="1"/>
</dbReference>
<dbReference type="SUPFAM" id="SSF52768">
    <property type="entry name" value="Arginase/deacetylase"/>
    <property type="match status" value="1"/>
</dbReference>
<dbReference type="PIRSF" id="PIRSF037913">
    <property type="entry name" value="His_deacetylse_1"/>
    <property type="match status" value="1"/>
</dbReference>
<dbReference type="PRINTS" id="PR01270">
    <property type="entry name" value="HDASUPER"/>
</dbReference>
<dbReference type="Pfam" id="PF00850">
    <property type="entry name" value="Hist_deacetyl"/>
    <property type="match status" value="1"/>
</dbReference>
<evidence type="ECO:0000256" key="2">
    <source>
        <dbReference type="ARBA" id="ARBA00020218"/>
    </source>
</evidence>
<proteinExistence type="predicted"/>
<name>A0A381TL81_9ZZZZ</name>
<evidence type="ECO:0000256" key="3">
    <source>
        <dbReference type="ARBA" id="ARBA00022627"/>
    </source>
</evidence>
<dbReference type="GO" id="GO:0000118">
    <property type="term" value="C:histone deacetylase complex"/>
    <property type="evidence" value="ECO:0007669"/>
    <property type="project" value="UniProtKB-ARBA"/>
</dbReference>
<gene>
    <name evidence="6" type="ORF">METZ01_LOCUS69700</name>
</gene>
<keyword evidence="3" id="KW-0006">Acetoin catabolism</keyword>
<accession>A0A381TL81</accession>
<evidence type="ECO:0000256" key="4">
    <source>
        <dbReference type="ARBA" id="ARBA00022801"/>
    </source>
</evidence>
<dbReference type="UniPathway" id="UPA00040"/>
<comment type="pathway">
    <text evidence="1">Ketone degradation; acetoin degradation.</text>
</comment>
<dbReference type="GO" id="GO:0004407">
    <property type="term" value="F:histone deacetylase activity"/>
    <property type="evidence" value="ECO:0007669"/>
    <property type="project" value="InterPro"/>
</dbReference>
<dbReference type="GO" id="GO:0045150">
    <property type="term" value="P:acetoin catabolic process"/>
    <property type="evidence" value="ECO:0007669"/>
    <property type="project" value="UniProtKB-UniPathway"/>
</dbReference>
<dbReference type="InterPro" id="IPR003085">
    <property type="entry name" value="AcuC"/>
</dbReference>
<dbReference type="EMBL" id="UINC01004786">
    <property type="protein sequence ID" value="SVA16846.1"/>
    <property type="molecule type" value="Genomic_DNA"/>
</dbReference>
<dbReference type="InterPro" id="IPR000286">
    <property type="entry name" value="HDACs"/>
</dbReference>
<sequence>MKTAFIYDQSMAAHVLRSDHPMKPIRIKNTYELLCAYGAFDLDHYVVRPRPATEGELQSFHTLEYISAVESISQGLHGFDPSNFNFSLTGDNPYFSGMYESALISTGASIVGAELLCEGTVDRAFNIGGGLHHAAADKASGFCVFNDPVIAINYFLNRGMRVAYIDIDCHHGDGVQNAYYDSDQVLTISIHESGKYLFPGTGFPDENGVGPGRGYSVNIPLFPFTDDETYLKVFRELIIPIVQAFAPDVITTQLGIDTHYKDPITHLQLTSKAFSDIVKEFANFKKPWLAMGGGGYDISAVARCWTLAYGVMIDRDWPNDIPLDYARQNGFNLLRDEYVPCSQQDLREQIEKHTCKVSEEVKASIFSYHGL</sequence>
<organism evidence="6">
    <name type="scientific">marine metagenome</name>
    <dbReference type="NCBI Taxonomy" id="408172"/>
    <lineage>
        <taxon>unclassified sequences</taxon>
        <taxon>metagenomes</taxon>
        <taxon>ecological metagenomes</taxon>
    </lineage>
</organism>
<evidence type="ECO:0000259" key="5">
    <source>
        <dbReference type="Pfam" id="PF00850"/>
    </source>
</evidence>
<dbReference type="InterPro" id="IPR037138">
    <property type="entry name" value="His_deacetylse_dom_sf"/>
</dbReference>
<dbReference type="PRINTS" id="PR01271">
    <property type="entry name" value="HISDACETLASE"/>
</dbReference>
<dbReference type="Gene3D" id="3.40.800.20">
    <property type="entry name" value="Histone deacetylase domain"/>
    <property type="match status" value="1"/>
</dbReference>